<name>A0AA39PNZ0_9AGAR</name>
<reference evidence="1" key="1">
    <citation type="submission" date="2023-06" db="EMBL/GenBank/DDBJ databases">
        <authorList>
            <consortium name="Lawrence Berkeley National Laboratory"/>
            <person name="Ahrendt S."/>
            <person name="Sahu N."/>
            <person name="Indic B."/>
            <person name="Wong-Bajracharya J."/>
            <person name="Merenyi Z."/>
            <person name="Ke H.-M."/>
            <person name="Monk M."/>
            <person name="Kocsube S."/>
            <person name="Drula E."/>
            <person name="Lipzen A."/>
            <person name="Balint B."/>
            <person name="Henrissat B."/>
            <person name="Andreopoulos B."/>
            <person name="Martin F.M."/>
            <person name="Harder C.B."/>
            <person name="Rigling D."/>
            <person name="Ford K.L."/>
            <person name="Foster G.D."/>
            <person name="Pangilinan J."/>
            <person name="Papanicolaou A."/>
            <person name="Barry K."/>
            <person name="LaButti K."/>
            <person name="Viragh M."/>
            <person name="Koriabine M."/>
            <person name="Yan M."/>
            <person name="Riley R."/>
            <person name="Champramary S."/>
            <person name="Plett K.L."/>
            <person name="Tsai I.J."/>
            <person name="Slot J."/>
            <person name="Sipos G."/>
            <person name="Plett J."/>
            <person name="Nagy L.G."/>
            <person name="Grigoriev I.V."/>
        </authorList>
    </citation>
    <scope>NUCLEOTIDE SEQUENCE</scope>
    <source>
        <strain evidence="1">ICMP 16352</strain>
    </source>
</reference>
<proteinExistence type="predicted"/>
<accession>A0AA39PNZ0</accession>
<comment type="caution">
    <text evidence="1">The sequence shown here is derived from an EMBL/GenBank/DDBJ whole genome shotgun (WGS) entry which is preliminary data.</text>
</comment>
<organism evidence="1 2">
    <name type="scientific">Armillaria novae-zelandiae</name>
    <dbReference type="NCBI Taxonomy" id="153914"/>
    <lineage>
        <taxon>Eukaryota</taxon>
        <taxon>Fungi</taxon>
        <taxon>Dikarya</taxon>
        <taxon>Basidiomycota</taxon>
        <taxon>Agaricomycotina</taxon>
        <taxon>Agaricomycetes</taxon>
        <taxon>Agaricomycetidae</taxon>
        <taxon>Agaricales</taxon>
        <taxon>Marasmiineae</taxon>
        <taxon>Physalacriaceae</taxon>
        <taxon>Armillaria</taxon>
    </lineage>
</organism>
<keyword evidence="2" id="KW-1185">Reference proteome</keyword>
<dbReference type="AlphaFoldDB" id="A0AA39PNZ0"/>
<protein>
    <submittedName>
        <fullName evidence="1">Uncharacterized protein</fullName>
    </submittedName>
</protein>
<gene>
    <name evidence="1" type="ORF">IW261DRAFT_641326</name>
</gene>
<evidence type="ECO:0000313" key="2">
    <source>
        <dbReference type="Proteomes" id="UP001175227"/>
    </source>
</evidence>
<sequence length="118" mass="13137">MVHSEKEIKRGLALLRKVLRLWRSGYCSMMSSSPSTFKPDRRSLGLHLYHIIMSPITYPPRAHTHTSSKAAVVTDQPAPVQGMVVEKKKEQEPMRLRGGCIPCPGGGMCYIIPIPCCC</sequence>
<evidence type="ECO:0000313" key="1">
    <source>
        <dbReference type="EMBL" id="KAK0487792.1"/>
    </source>
</evidence>
<dbReference type="Proteomes" id="UP001175227">
    <property type="component" value="Unassembled WGS sequence"/>
</dbReference>
<dbReference type="EMBL" id="JAUEPR010000003">
    <property type="protein sequence ID" value="KAK0487792.1"/>
    <property type="molecule type" value="Genomic_DNA"/>
</dbReference>